<gene>
    <name evidence="1" type="ORF">ACH5RR_018161</name>
</gene>
<dbReference type="Proteomes" id="UP001630127">
    <property type="component" value="Unassembled WGS sequence"/>
</dbReference>
<sequence>MYRNSVGYLLYDSSIGNWDDVMDKTCFESHMSSRIELSSLITPKARVKEIVIKKPNFVLVIVKPITKTKPWKDVLMSPSAPIAYHTVQVVDQQFPALNASFIKRARVGNKARPSGYAKTVPLFKEVFYFKSAITMGRNP</sequence>
<evidence type="ECO:0000313" key="1">
    <source>
        <dbReference type="EMBL" id="KAL3520012.1"/>
    </source>
</evidence>
<proteinExistence type="predicted"/>
<dbReference type="AlphaFoldDB" id="A0ABD2ZNJ4"/>
<keyword evidence="2" id="KW-1185">Reference proteome</keyword>
<accession>A0ABD2ZNJ4</accession>
<comment type="caution">
    <text evidence="1">The sequence shown here is derived from an EMBL/GenBank/DDBJ whole genome shotgun (WGS) entry which is preliminary data.</text>
</comment>
<protein>
    <submittedName>
        <fullName evidence="1">Uncharacterized protein</fullName>
    </submittedName>
</protein>
<organism evidence="1 2">
    <name type="scientific">Cinchona calisaya</name>
    <dbReference type="NCBI Taxonomy" id="153742"/>
    <lineage>
        <taxon>Eukaryota</taxon>
        <taxon>Viridiplantae</taxon>
        <taxon>Streptophyta</taxon>
        <taxon>Embryophyta</taxon>
        <taxon>Tracheophyta</taxon>
        <taxon>Spermatophyta</taxon>
        <taxon>Magnoliopsida</taxon>
        <taxon>eudicotyledons</taxon>
        <taxon>Gunneridae</taxon>
        <taxon>Pentapetalae</taxon>
        <taxon>asterids</taxon>
        <taxon>lamiids</taxon>
        <taxon>Gentianales</taxon>
        <taxon>Rubiaceae</taxon>
        <taxon>Cinchonoideae</taxon>
        <taxon>Cinchoneae</taxon>
        <taxon>Cinchona</taxon>
    </lineage>
</organism>
<evidence type="ECO:0000313" key="2">
    <source>
        <dbReference type="Proteomes" id="UP001630127"/>
    </source>
</evidence>
<dbReference type="EMBL" id="JBJUIK010000008">
    <property type="protein sequence ID" value="KAL3520012.1"/>
    <property type="molecule type" value="Genomic_DNA"/>
</dbReference>
<reference evidence="1 2" key="1">
    <citation type="submission" date="2024-11" db="EMBL/GenBank/DDBJ databases">
        <title>A near-complete genome assembly of Cinchona calisaya.</title>
        <authorList>
            <person name="Lian D.C."/>
            <person name="Zhao X.W."/>
            <person name="Wei L."/>
        </authorList>
    </citation>
    <scope>NUCLEOTIDE SEQUENCE [LARGE SCALE GENOMIC DNA]</scope>
    <source>
        <tissue evidence="1">Nenye</tissue>
    </source>
</reference>
<name>A0ABD2ZNJ4_9GENT</name>